<dbReference type="Proteomes" id="UP000292362">
    <property type="component" value="Unassembled WGS sequence"/>
</dbReference>
<comment type="caution">
    <text evidence="1">The sequence shown here is derived from an EMBL/GenBank/DDBJ whole genome shotgun (WGS) entry which is preliminary data.</text>
</comment>
<proteinExistence type="predicted"/>
<dbReference type="VEuPathDB" id="MicrosporidiaDB:CWI37_0736p0020"/>
<gene>
    <name evidence="1" type="ORF">CWI37_0736p0020</name>
</gene>
<reference evidence="1 2" key="1">
    <citation type="submission" date="2017-12" db="EMBL/GenBank/DDBJ databases">
        <authorList>
            <person name="Pombert J.-F."/>
            <person name="Haag K.L."/>
            <person name="Ebert D."/>
        </authorList>
    </citation>
    <scope>NUCLEOTIDE SEQUENCE [LARGE SCALE GENOMIC DNA]</scope>
    <source>
        <strain evidence="1">FI-OER-3-3</strain>
    </source>
</reference>
<dbReference type="EMBL" id="PITJ01000736">
    <property type="protein sequence ID" value="TBU01336.1"/>
    <property type="molecule type" value="Genomic_DNA"/>
</dbReference>
<evidence type="ECO:0000313" key="2">
    <source>
        <dbReference type="Proteomes" id="UP000292362"/>
    </source>
</evidence>
<organism evidence="1 2">
    <name type="scientific">Hamiltosporidium tvaerminnensis</name>
    <dbReference type="NCBI Taxonomy" id="1176355"/>
    <lineage>
        <taxon>Eukaryota</taxon>
        <taxon>Fungi</taxon>
        <taxon>Fungi incertae sedis</taxon>
        <taxon>Microsporidia</taxon>
        <taxon>Dubosqiidae</taxon>
        <taxon>Hamiltosporidium</taxon>
    </lineage>
</organism>
<name>A0A4Q9L2J7_9MICR</name>
<protein>
    <submittedName>
        <fullName evidence="1">Uncharacterized protein</fullName>
    </submittedName>
</protein>
<sequence length="439" mass="52675">MKYILIIILSNFCTKNPIKSKKYYINTVFDVIKKEIYKQYIEKSKRIDKICSYEYLFLESKKCFNMEASEEIYKFIFAKKVKKFQVMISLVQSNEMYNGFVFNISISIFGKRFIGFGFNDSFYRVRYKNICRKSYSNFTNTEIKEYFIKKHILRFIFWYINIIKKIIQKMILDRNKMSILTIFSDIVYFEDCDRDFLSRLLIRQNYTSDNDCYLLINSIKINDKYEETKNNKTFLEYSFTNIIFESIKNISFERVEFSDQLLEDEQNVTVYNKIVAKEIIKCGENTYLNIYDIFFSSFKNGLKMQNREVENLDVFGYSSANIDAITFIKVNTPGKSIKTNKANKSNKIIKIKKDFKEICCLIIRNREFNLEYNIDISYKVYNNEITDIFVNQRIPGFYAHHTLKDKIACILRFVKEHEIYNFKLVYWDLSKSKKIYAAC</sequence>
<accession>A0A4Q9L2J7</accession>
<evidence type="ECO:0000313" key="1">
    <source>
        <dbReference type="EMBL" id="TBU01336.1"/>
    </source>
</evidence>
<dbReference type="AlphaFoldDB" id="A0A4Q9L2J7"/>